<proteinExistence type="predicted"/>
<dbReference type="AlphaFoldDB" id="A0A7W8AA15"/>
<comment type="caution">
    <text evidence="5">The sequence shown here is derived from an EMBL/GenBank/DDBJ whole genome shotgun (WGS) entry which is preliminary data.</text>
</comment>
<dbReference type="RefSeq" id="WP_184970451.1">
    <property type="nucleotide sequence ID" value="NZ_JACHIN010000013.1"/>
</dbReference>
<keyword evidence="1" id="KW-0328">Glycosyltransferase</keyword>
<accession>A0A7W8AA15</accession>
<dbReference type="Gene3D" id="3.40.50.2000">
    <property type="entry name" value="Glycogen Phosphorylase B"/>
    <property type="match status" value="2"/>
</dbReference>
<evidence type="ECO:0000259" key="4">
    <source>
        <dbReference type="Pfam" id="PF13439"/>
    </source>
</evidence>
<organism evidence="5 6">
    <name type="scientific">Nonomuraea endophytica</name>
    <dbReference type="NCBI Taxonomy" id="714136"/>
    <lineage>
        <taxon>Bacteria</taxon>
        <taxon>Bacillati</taxon>
        <taxon>Actinomycetota</taxon>
        <taxon>Actinomycetes</taxon>
        <taxon>Streptosporangiales</taxon>
        <taxon>Streptosporangiaceae</taxon>
        <taxon>Nonomuraea</taxon>
    </lineage>
</organism>
<feature type="domain" description="Glycosyltransferase subfamily 4-like N-terminal" evidence="4">
    <location>
        <begin position="39"/>
        <end position="225"/>
    </location>
</feature>
<reference evidence="5 6" key="1">
    <citation type="submission" date="2020-08" db="EMBL/GenBank/DDBJ databases">
        <title>Genomic Encyclopedia of Type Strains, Phase IV (KMG-IV): sequencing the most valuable type-strain genomes for metagenomic binning, comparative biology and taxonomic classification.</title>
        <authorList>
            <person name="Goeker M."/>
        </authorList>
    </citation>
    <scope>NUCLEOTIDE SEQUENCE [LARGE SCALE GENOMIC DNA]</scope>
    <source>
        <strain evidence="5 6">DSM 45385</strain>
    </source>
</reference>
<dbReference type="GO" id="GO:1901137">
    <property type="term" value="P:carbohydrate derivative biosynthetic process"/>
    <property type="evidence" value="ECO:0007669"/>
    <property type="project" value="UniProtKB-ARBA"/>
</dbReference>
<keyword evidence="6" id="KW-1185">Reference proteome</keyword>
<dbReference type="InterPro" id="IPR001296">
    <property type="entry name" value="Glyco_trans_1"/>
</dbReference>
<keyword evidence="2 5" id="KW-0808">Transferase</keyword>
<dbReference type="SUPFAM" id="SSF53756">
    <property type="entry name" value="UDP-Glycosyltransferase/glycogen phosphorylase"/>
    <property type="match status" value="1"/>
</dbReference>
<name>A0A7W8AA15_9ACTN</name>
<dbReference type="GO" id="GO:0016757">
    <property type="term" value="F:glycosyltransferase activity"/>
    <property type="evidence" value="ECO:0007669"/>
    <property type="project" value="UniProtKB-KW"/>
</dbReference>
<evidence type="ECO:0000256" key="2">
    <source>
        <dbReference type="ARBA" id="ARBA00022679"/>
    </source>
</evidence>
<dbReference type="PANTHER" id="PTHR45947:SF3">
    <property type="entry name" value="SULFOQUINOVOSYL TRANSFERASE SQD2"/>
    <property type="match status" value="1"/>
</dbReference>
<dbReference type="Proteomes" id="UP000568380">
    <property type="component" value="Unassembled WGS sequence"/>
</dbReference>
<dbReference type="Pfam" id="PF00534">
    <property type="entry name" value="Glycos_transf_1"/>
    <property type="match status" value="1"/>
</dbReference>
<protein>
    <submittedName>
        <fullName evidence="5">Glycosyltransferase involved in cell wall biosynthesis</fullName>
    </submittedName>
</protein>
<dbReference type="InterPro" id="IPR050194">
    <property type="entry name" value="Glycosyltransferase_grp1"/>
</dbReference>
<evidence type="ECO:0000313" key="5">
    <source>
        <dbReference type="EMBL" id="MBB5082320.1"/>
    </source>
</evidence>
<feature type="domain" description="Glycosyl transferase family 1" evidence="3">
    <location>
        <begin position="239"/>
        <end position="397"/>
    </location>
</feature>
<gene>
    <name evidence="5" type="ORF">HNR40_007815</name>
</gene>
<dbReference type="InterPro" id="IPR028098">
    <property type="entry name" value="Glyco_trans_4-like_N"/>
</dbReference>
<dbReference type="PANTHER" id="PTHR45947">
    <property type="entry name" value="SULFOQUINOVOSYL TRANSFERASE SQD2"/>
    <property type="match status" value="1"/>
</dbReference>
<evidence type="ECO:0000259" key="3">
    <source>
        <dbReference type="Pfam" id="PF00534"/>
    </source>
</evidence>
<evidence type="ECO:0000313" key="6">
    <source>
        <dbReference type="Proteomes" id="UP000568380"/>
    </source>
</evidence>
<dbReference type="Pfam" id="PF13439">
    <property type="entry name" value="Glyco_transf_4"/>
    <property type="match status" value="1"/>
</dbReference>
<evidence type="ECO:0000256" key="1">
    <source>
        <dbReference type="ARBA" id="ARBA00022676"/>
    </source>
</evidence>
<dbReference type="EMBL" id="JACHIN010000013">
    <property type="protein sequence ID" value="MBB5082320.1"/>
    <property type="molecule type" value="Genomic_DNA"/>
</dbReference>
<sequence length="432" mass="46642">MISVTRGRFRPSGHSIDGAEGEPRALRLLIGTDTYPPDVNGTAGSAYRLAHALAARGYEVHIVCQSEHGPPRVEKMGGVTAHRLRSVRTRARKTKRVTVPLLLMGTVTRLLRRIAPDVVHVHSHFLVGRTLINAARQLCMPVVATTHVTPPIHPPHRTPSPAGLGFVAGNAVDDLVGALAWRDLARVLGRADHVAVPTRSAAELLADKGLTRPVEAVPCGVDLSRFRPREEPKTWARTKLGLPDRETALFVGPLDAEKRLDDLLRALQYVCQQADAQAVLVGVGPARPQLARLAKTLGVGRRTYFLGHVAEDDLHLAYASADVFAMPNVSGLESVATLEAMASGLPVVAAEANALTHLVQQGRTGYLYRTGEVPAFARLLTRVLTDSELAATMGGIGRAVAVTHDHLRSLARLEEIYTGLTQTYGRRIQRLA</sequence>